<feature type="domain" description="Metallo-beta-lactamase" evidence="1">
    <location>
        <begin position="19"/>
        <end position="193"/>
    </location>
</feature>
<evidence type="ECO:0000259" key="1">
    <source>
        <dbReference type="SMART" id="SM00849"/>
    </source>
</evidence>
<dbReference type="AlphaFoldDB" id="A0A9X3YPA5"/>
<dbReference type="Pfam" id="PF23023">
    <property type="entry name" value="Anti-Pycsar_Apyc1"/>
    <property type="match status" value="1"/>
</dbReference>
<dbReference type="InterPro" id="IPR001279">
    <property type="entry name" value="Metallo-B-lactamas"/>
</dbReference>
<name>A0A9X3YPA5_9GAMM</name>
<dbReference type="RefSeq" id="WP_263544370.1">
    <property type="nucleotide sequence ID" value="NZ_JAOVZO020000020.1"/>
</dbReference>
<organism evidence="2 3">
    <name type="scientific">Tahibacter soli</name>
    <dbReference type="NCBI Taxonomy" id="2983605"/>
    <lineage>
        <taxon>Bacteria</taxon>
        <taxon>Pseudomonadati</taxon>
        <taxon>Pseudomonadota</taxon>
        <taxon>Gammaproteobacteria</taxon>
        <taxon>Lysobacterales</taxon>
        <taxon>Rhodanobacteraceae</taxon>
        <taxon>Tahibacter</taxon>
    </lineage>
</organism>
<evidence type="ECO:0000313" key="2">
    <source>
        <dbReference type="EMBL" id="MDC8015362.1"/>
    </source>
</evidence>
<comment type="caution">
    <text evidence="2">The sequence shown here is derived from an EMBL/GenBank/DDBJ whole genome shotgun (WGS) entry which is preliminary data.</text>
</comment>
<sequence>MNLALRFLGVGSSQAVELGSSGAVIERDGEPMLLIDCGPETLSRYLDAYGLPPAAIYVTHTHLDHVGGFERLFTKLYFDTVRRGATRVFAHAALVPLLHARVADYPNVLAEGGANFWDAFRLVPVSRGFWLDDLWFDVFAARHHAPDTAFALALRGSFVWTGDTRPIPEMLSRYAAAGELVAHDCGLVGNPSHSGLDDIEREYPLDLRSRLVLYHYGSAADGATMAGRGYRVAKPGERVALKRASEPMPADAARTP</sequence>
<keyword evidence="3" id="KW-1185">Reference proteome</keyword>
<reference evidence="2" key="1">
    <citation type="submission" date="2023-02" db="EMBL/GenBank/DDBJ databases">
        <title>Tahibacter soli sp. nov. isolated from soil.</title>
        <authorList>
            <person name="Baek J.H."/>
            <person name="Lee J.K."/>
            <person name="Choi D.G."/>
            <person name="Jeon C.O."/>
        </authorList>
    </citation>
    <scope>NUCLEOTIDE SEQUENCE</scope>
    <source>
        <strain evidence="2">BL</strain>
    </source>
</reference>
<dbReference type="EMBL" id="JAOVZO020000020">
    <property type="protein sequence ID" value="MDC8015362.1"/>
    <property type="molecule type" value="Genomic_DNA"/>
</dbReference>
<accession>A0A9X3YPA5</accession>
<dbReference type="InterPro" id="IPR036866">
    <property type="entry name" value="RibonucZ/Hydroxyglut_hydro"/>
</dbReference>
<protein>
    <submittedName>
        <fullName evidence="2">MBL fold metallo-hydrolase</fullName>
    </submittedName>
</protein>
<gene>
    <name evidence="2" type="ORF">OD750_022735</name>
</gene>
<dbReference type="SUPFAM" id="SSF56281">
    <property type="entry name" value="Metallo-hydrolase/oxidoreductase"/>
    <property type="match status" value="1"/>
</dbReference>
<dbReference type="Proteomes" id="UP001139971">
    <property type="component" value="Unassembled WGS sequence"/>
</dbReference>
<proteinExistence type="predicted"/>
<dbReference type="SMART" id="SM00849">
    <property type="entry name" value="Lactamase_B"/>
    <property type="match status" value="1"/>
</dbReference>
<dbReference type="Gene3D" id="3.60.15.10">
    <property type="entry name" value="Ribonuclease Z/Hydroxyacylglutathione hydrolase-like"/>
    <property type="match status" value="1"/>
</dbReference>
<evidence type="ECO:0000313" key="3">
    <source>
        <dbReference type="Proteomes" id="UP001139971"/>
    </source>
</evidence>